<accession>A0A517SBC4</accession>
<reference evidence="1 2" key="1">
    <citation type="submission" date="2019-02" db="EMBL/GenBank/DDBJ databases">
        <title>Deep-cultivation of Planctomycetes and their phenomic and genomic characterization uncovers novel biology.</title>
        <authorList>
            <person name="Wiegand S."/>
            <person name="Jogler M."/>
            <person name="Boedeker C."/>
            <person name="Pinto D."/>
            <person name="Vollmers J."/>
            <person name="Rivas-Marin E."/>
            <person name="Kohn T."/>
            <person name="Peeters S.H."/>
            <person name="Heuer A."/>
            <person name="Rast P."/>
            <person name="Oberbeckmann S."/>
            <person name="Bunk B."/>
            <person name="Jeske O."/>
            <person name="Meyerdierks A."/>
            <person name="Storesund J.E."/>
            <person name="Kallscheuer N."/>
            <person name="Luecker S."/>
            <person name="Lage O.M."/>
            <person name="Pohl T."/>
            <person name="Merkel B.J."/>
            <person name="Hornburger P."/>
            <person name="Mueller R.-W."/>
            <person name="Bruemmer F."/>
            <person name="Labrenz M."/>
            <person name="Spormann A.M."/>
            <person name="Op den Camp H."/>
            <person name="Overmann J."/>
            <person name="Amann R."/>
            <person name="Jetten M.S.M."/>
            <person name="Mascher T."/>
            <person name="Medema M.H."/>
            <person name="Devos D.P."/>
            <person name="Kaster A.-K."/>
            <person name="Ovreas L."/>
            <person name="Rohde M."/>
            <person name="Galperin M.Y."/>
            <person name="Jogler C."/>
        </authorList>
    </citation>
    <scope>NUCLEOTIDE SEQUENCE [LARGE SCALE GENOMIC DNA]</scope>
    <source>
        <strain evidence="1 2">Pan44</strain>
    </source>
</reference>
<organism evidence="1 2">
    <name type="scientific">Caulifigura coniformis</name>
    <dbReference type="NCBI Taxonomy" id="2527983"/>
    <lineage>
        <taxon>Bacteria</taxon>
        <taxon>Pseudomonadati</taxon>
        <taxon>Planctomycetota</taxon>
        <taxon>Planctomycetia</taxon>
        <taxon>Planctomycetales</taxon>
        <taxon>Planctomycetaceae</taxon>
        <taxon>Caulifigura</taxon>
    </lineage>
</organism>
<dbReference type="Gene3D" id="1.25.10.10">
    <property type="entry name" value="Leucine-rich Repeat Variant"/>
    <property type="match status" value="3"/>
</dbReference>
<protein>
    <submittedName>
        <fullName evidence="1">HEAT repeat protein</fullName>
    </submittedName>
</protein>
<dbReference type="AlphaFoldDB" id="A0A517SBC4"/>
<name>A0A517SBC4_9PLAN</name>
<dbReference type="EMBL" id="CP036271">
    <property type="protein sequence ID" value="QDT53386.1"/>
    <property type="molecule type" value="Genomic_DNA"/>
</dbReference>
<dbReference type="PANTHER" id="PTHR12697:SF5">
    <property type="entry name" value="DEOXYHYPUSINE HYDROXYLASE"/>
    <property type="match status" value="1"/>
</dbReference>
<evidence type="ECO:0000313" key="2">
    <source>
        <dbReference type="Proteomes" id="UP000315700"/>
    </source>
</evidence>
<dbReference type="Pfam" id="PF13646">
    <property type="entry name" value="HEAT_2"/>
    <property type="match status" value="1"/>
</dbReference>
<dbReference type="RefSeq" id="WP_145028566.1">
    <property type="nucleotide sequence ID" value="NZ_CP036271.1"/>
</dbReference>
<proteinExistence type="predicted"/>
<dbReference type="InterPro" id="IPR011989">
    <property type="entry name" value="ARM-like"/>
</dbReference>
<dbReference type="InParanoid" id="A0A517SBC4"/>
<dbReference type="SMART" id="SM00567">
    <property type="entry name" value="EZ_HEAT"/>
    <property type="match status" value="5"/>
</dbReference>
<keyword evidence="2" id="KW-1185">Reference proteome</keyword>
<dbReference type="PANTHER" id="PTHR12697">
    <property type="entry name" value="PBS LYASE HEAT-LIKE PROTEIN"/>
    <property type="match status" value="1"/>
</dbReference>
<dbReference type="OrthoDB" id="272019at2"/>
<dbReference type="InterPro" id="IPR004155">
    <property type="entry name" value="PBS_lyase_HEAT"/>
</dbReference>
<dbReference type="GO" id="GO:0016491">
    <property type="term" value="F:oxidoreductase activity"/>
    <property type="evidence" value="ECO:0007669"/>
    <property type="project" value="TreeGrafter"/>
</dbReference>
<gene>
    <name evidence="1" type="ORF">Pan44_14030</name>
</gene>
<dbReference type="Proteomes" id="UP000315700">
    <property type="component" value="Chromosome"/>
</dbReference>
<dbReference type="SUPFAM" id="SSF48371">
    <property type="entry name" value="ARM repeat"/>
    <property type="match status" value="1"/>
</dbReference>
<evidence type="ECO:0000313" key="1">
    <source>
        <dbReference type="EMBL" id="QDT53386.1"/>
    </source>
</evidence>
<sequence>MKTHPLTARLLTATGLFLLSGTLSVARPQRLYDGRTLDQWREAIQELDYRSPSRADAVPGLRAIVNDAAAPWFTRRQAALTLGRIGAPASASVSDLIRLLDEPPEPVETSPPLWSFKALALFGPLAADAAPNAIRVLSDPESPIILRLTATETLARIGLASNAGIQTLIRGAAGEWETVSDSDQVELRIACLEGLQLSAPPSAVPMLIATCSDSAERIRHAAAATLGALGARAEPAADVLGALVVFDETPVVRETAARSVANLGTQGMQVLARLLENADDEVVLYALDAAGRTSDRSRELGPALRRLFASENSVVSIRAMAAWWLVTRDARPILEKLVQALNSEDREVRKVASDTLMLMGGAALAARDDLEQIARDGTPAAQSAARRVLRVVPADDEGSG</sequence>
<dbReference type="Pfam" id="PF03130">
    <property type="entry name" value="HEAT_PBS"/>
    <property type="match status" value="1"/>
</dbReference>
<dbReference type="InterPro" id="IPR016024">
    <property type="entry name" value="ARM-type_fold"/>
</dbReference>
<dbReference type="KEGG" id="ccos:Pan44_14030"/>